<organism evidence="2 3">
    <name type="scientific">Colletotrichum zoysiae</name>
    <dbReference type="NCBI Taxonomy" id="1216348"/>
    <lineage>
        <taxon>Eukaryota</taxon>
        <taxon>Fungi</taxon>
        <taxon>Dikarya</taxon>
        <taxon>Ascomycota</taxon>
        <taxon>Pezizomycotina</taxon>
        <taxon>Sordariomycetes</taxon>
        <taxon>Hypocreomycetidae</taxon>
        <taxon>Glomerellales</taxon>
        <taxon>Glomerellaceae</taxon>
        <taxon>Colletotrichum</taxon>
        <taxon>Colletotrichum graminicola species complex</taxon>
    </lineage>
</organism>
<feature type="compositionally biased region" description="Low complexity" evidence="1">
    <location>
        <begin position="351"/>
        <end position="365"/>
    </location>
</feature>
<sequence>MDSYDNDSLFGSPLTTPMWQPTGGAPRDDIPLVLPGMGFNPSSVTNLATFMSSSTTQDQSAMPTSLQDAREAPARASDFESIFTSTSVHPLADQQAPRETNQSRPSAYSAQTLEAFRNTTSPIRLVPTVPTGTPSIPLPLPAVTSTWLPNHSSFQQTGYLAPPTTAAALPHGSIAGNNNATASDRAAERTKWCYKCRKDRPLSDYLHMTPMGQHVIRNTCFGCREKKRISAARSKIKKEETQVPNRLQAKYSQQPQHLHNQQQHQHEQHQQHDQQQQQTSGGFDGVATQTNRLPTLSLMTPAFPSLSFDNSLAGAQLIRDLQMFESDMADAANQVSSQLPSPSSVLPPDPTSESSTSQDQQQQETNSHPLFIPVQILPTTLSEADIDLLISQEAEKFRHGCRNCSWLKKQDAATVKKLWRRRVSTIVLGLVQVPPPDPQPRIGFVHSEGSHNLLPDHEYGYQIEN</sequence>
<protein>
    <submittedName>
        <fullName evidence="2">Uncharacterized protein</fullName>
    </submittedName>
</protein>
<reference evidence="2" key="1">
    <citation type="submission" date="2021-06" db="EMBL/GenBank/DDBJ databases">
        <title>Comparative genomics, transcriptomics and evolutionary studies reveal genomic signatures of adaptation to plant cell wall in hemibiotrophic fungi.</title>
        <authorList>
            <consortium name="DOE Joint Genome Institute"/>
            <person name="Baroncelli R."/>
            <person name="Diaz J.F."/>
            <person name="Benocci T."/>
            <person name="Peng M."/>
            <person name="Battaglia E."/>
            <person name="Haridas S."/>
            <person name="Andreopoulos W."/>
            <person name="Labutti K."/>
            <person name="Pangilinan J."/>
            <person name="Floch G.L."/>
            <person name="Makela M.R."/>
            <person name="Henrissat B."/>
            <person name="Grigoriev I.V."/>
            <person name="Crouch J.A."/>
            <person name="De Vries R.P."/>
            <person name="Sukno S.A."/>
            <person name="Thon M.R."/>
        </authorList>
    </citation>
    <scope>NUCLEOTIDE SEQUENCE</scope>
    <source>
        <strain evidence="2">MAFF235873</strain>
    </source>
</reference>
<evidence type="ECO:0000313" key="2">
    <source>
        <dbReference type="EMBL" id="KAK2021276.1"/>
    </source>
</evidence>
<name>A0AAD9H3S1_9PEZI</name>
<keyword evidence="3" id="KW-1185">Reference proteome</keyword>
<gene>
    <name evidence="2" type="ORF">LX32DRAFT_605011</name>
</gene>
<feature type="region of interest" description="Disordered" evidence="1">
    <location>
        <begin position="252"/>
        <end position="288"/>
    </location>
</feature>
<accession>A0AAD9H3S1</accession>
<feature type="compositionally biased region" description="Low complexity" evidence="1">
    <location>
        <begin position="253"/>
        <end position="263"/>
    </location>
</feature>
<dbReference type="EMBL" id="MU843119">
    <property type="protein sequence ID" value="KAK2021276.1"/>
    <property type="molecule type" value="Genomic_DNA"/>
</dbReference>
<evidence type="ECO:0000256" key="1">
    <source>
        <dbReference type="SAM" id="MobiDB-lite"/>
    </source>
</evidence>
<proteinExistence type="predicted"/>
<feature type="region of interest" description="Disordered" evidence="1">
    <location>
        <begin position="1"/>
        <end position="24"/>
    </location>
</feature>
<feature type="compositionally biased region" description="Low complexity" evidence="1">
    <location>
        <begin position="334"/>
        <end position="344"/>
    </location>
</feature>
<evidence type="ECO:0000313" key="3">
    <source>
        <dbReference type="Proteomes" id="UP001232148"/>
    </source>
</evidence>
<dbReference type="AlphaFoldDB" id="A0AAD9H3S1"/>
<dbReference type="Proteomes" id="UP001232148">
    <property type="component" value="Unassembled WGS sequence"/>
</dbReference>
<feature type="region of interest" description="Disordered" evidence="1">
    <location>
        <begin position="332"/>
        <end position="369"/>
    </location>
</feature>
<comment type="caution">
    <text evidence="2">The sequence shown here is derived from an EMBL/GenBank/DDBJ whole genome shotgun (WGS) entry which is preliminary data.</text>
</comment>